<proteinExistence type="predicted"/>
<sequence length="313" mass="33590">MRAGKRLMVTAVVSLGAGLAASAAWAQSPCAACGPQVAIKDIPKALGEAGTAMGLVRSQQLLIGQINIYEMLGKGTMVDLEAPSLGQPMEVSRYVVNVQQQQWASRVDFEGPQTPRTIRVVKGDRAWNESWSEEKTKLGKFNKLKTAPADAVAKLRQQMVWLEPHAFFTQVAFAAGKKCLGEVPKACTTANSVSEEGGKTVLSVEINGRTYKGTLDAKKRIGSVETTLSLPSGEKKIVASYTGWRTGAADTTNAKDVSAEGDAALDKFHNGVYWPEKIVYEIDGAKVLDITVSGGWGNPYTVYPDPDLIAKTQ</sequence>
<feature type="signal peptide" evidence="1">
    <location>
        <begin position="1"/>
        <end position="26"/>
    </location>
</feature>
<evidence type="ECO:0000313" key="3">
    <source>
        <dbReference type="Proteomes" id="UP001205890"/>
    </source>
</evidence>
<keyword evidence="1" id="KW-0732">Signal</keyword>
<organism evidence="2 3">
    <name type="scientific">Alsobacter ponti</name>
    <dbReference type="NCBI Taxonomy" id="2962936"/>
    <lineage>
        <taxon>Bacteria</taxon>
        <taxon>Pseudomonadati</taxon>
        <taxon>Pseudomonadota</taxon>
        <taxon>Alphaproteobacteria</taxon>
        <taxon>Hyphomicrobiales</taxon>
        <taxon>Alsobacteraceae</taxon>
        <taxon>Alsobacter</taxon>
    </lineage>
</organism>
<dbReference type="RefSeq" id="WP_254737307.1">
    <property type="nucleotide sequence ID" value="NZ_JANCLU010000001.1"/>
</dbReference>
<dbReference type="Proteomes" id="UP001205890">
    <property type="component" value="Unassembled WGS sequence"/>
</dbReference>
<name>A0ABT1L7I6_9HYPH</name>
<accession>A0ABT1L7I6</accession>
<dbReference type="EMBL" id="JANCLU010000001">
    <property type="protein sequence ID" value="MCP8936921.1"/>
    <property type="molecule type" value="Genomic_DNA"/>
</dbReference>
<evidence type="ECO:0000256" key="1">
    <source>
        <dbReference type="SAM" id="SignalP"/>
    </source>
</evidence>
<keyword evidence="3" id="KW-1185">Reference proteome</keyword>
<feature type="chain" id="PRO_5047293411" evidence="1">
    <location>
        <begin position="27"/>
        <end position="313"/>
    </location>
</feature>
<comment type="caution">
    <text evidence="2">The sequence shown here is derived from an EMBL/GenBank/DDBJ whole genome shotgun (WGS) entry which is preliminary data.</text>
</comment>
<gene>
    <name evidence="2" type="ORF">NK718_00185</name>
</gene>
<protein>
    <submittedName>
        <fullName evidence="2">Uncharacterized protein</fullName>
    </submittedName>
</protein>
<evidence type="ECO:0000313" key="2">
    <source>
        <dbReference type="EMBL" id="MCP8936921.1"/>
    </source>
</evidence>
<reference evidence="2 3" key="1">
    <citation type="submission" date="2022-07" db="EMBL/GenBank/DDBJ databases">
        <authorList>
            <person name="Li W.-J."/>
            <person name="Deng Q.-Q."/>
        </authorList>
    </citation>
    <scope>NUCLEOTIDE SEQUENCE [LARGE SCALE GENOMIC DNA]</scope>
    <source>
        <strain evidence="2 3">SYSU M60028</strain>
    </source>
</reference>